<evidence type="ECO:0000256" key="1">
    <source>
        <dbReference type="ARBA" id="ARBA00004123"/>
    </source>
</evidence>
<evidence type="ECO:0000256" key="4">
    <source>
        <dbReference type="ARBA" id="ARBA00023187"/>
    </source>
</evidence>
<evidence type="ECO:0000259" key="11">
    <source>
        <dbReference type="PROSITE" id="PS50020"/>
    </source>
</evidence>
<evidence type="ECO:0000256" key="5">
    <source>
        <dbReference type="ARBA" id="ARBA00023242"/>
    </source>
</evidence>
<dbReference type="PANTHER" id="PTHR11864:SF0">
    <property type="entry name" value="PRP40 PRE-MRNA PROCESSING FACTOR 40 HOMOLOG A (YEAST)"/>
    <property type="match status" value="1"/>
</dbReference>
<keyword evidence="2" id="KW-0507">mRNA processing</keyword>
<comment type="similarity">
    <text evidence="7">Belongs to the PRPF40 family.</text>
</comment>
<dbReference type="InterPro" id="IPR002713">
    <property type="entry name" value="FF_domain"/>
</dbReference>
<evidence type="ECO:0000313" key="13">
    <source>
        <dbReference type="EMBL" id="CAK9144981.1"/>
    </source>
</evidence>
<dbReference type="FunFam" id="1.10.10.440:FF:000024">
    <property type="entry name" value="Pre-mRNA-processing protein 40A"/>
    <property type="match status" value="1"/>
</dbReference>
<feature type="compositionally biased region" description="Basic and acidic residues" evidence="10">
    <location>
        <begin position="727"/>
        <end position="746"/>
    </location>
</feature>
<feature type="compositionally biased region" description="Basic residues" evidence="10">
    <location>
        <begin position="772"/>
        <end position="785"/>
    </location>
</feature>
<gene>
    <name evidence="13" type="ORF">ILEXP_LOCUS12767</name>
</gene>
<keyword evidence="9" id="KW-0175">Coiled coil</keyword>
<accession>A0ABC8RJ30</accession>
<dbReference type="Pfam" id="PF01846">
    <property type="entry name" value="FF"/>
    <property type="match status" value="4"/>
</dbReference>
<dbReference type="EMBL" id="CAUOFW020001447">
    <property type="protein sequence ID" value="CAK9144981.1"/>
    <property type="molecule type" value="Genomic_DNA"/>
</dbReference>
<evidence type="ECO:0000256" key="2">
    <source>
        <dbReference type="ARBA" id="ARBA00022664"/>
    </source>
</evidence>
<name>A0ABC8RJ30_9AQUA</name>
<dbReference type="SUPFAM" id="SSF81698">
    <property type="entry name" value="FF domain"/>
    <property type="match status" value="5"/>
</dbReference>
<feature type="domain" description="FF" evidence="12">
    <location>
        <begin position="306"/>
        <end position="362"/>
    </location>
</feature>
<feature type="domain" description="FF" evidence="12">
    <location>
        <begin position="375"/>
        <end position="429"/>
    </location>
</feature>
<feature type="region of interest" description="Disordered" evidence="10">
    <location>
        <begin position="691"/>
        <end position="840"/>
    </location>
</feature>
<evidence type="ECO:0008006" key="15">
    <source>
        <dbReference type="Google" id="ProtNLM"/>
    </source>
</evidence>
<keyword evidence="3" id="KW-0677">Repeat</keyword>
<dbReference type="InterPro" id="IPR036517">
    <property type="entry name" value="FF_domain_sf"/>
</dbReference>
<comment type="caution">
    <text evidence="13">The sequence shown here is derived from an EMBL/GenBank/DDBJ whole genome shotgun (WGS) entry which is preliminary data.</text>
</comment>
<feature type="domain" description="FF" evidence="12">
    <location>
        <begin position="447"/>
        <end position="510"/>
    </location>
</feature>
<dbReference type="InterPro" id="IPR039726">
    <property type="entry name" value="Prp40-like"/>
</dbReference>
<feature type="domain" description="WW" evidence="11">
    <location>
        <begin position="26"/>
        <end position="59"/>
    </location>
</feature>
<dbReference type="GO" id="GO:0070063">
    <property type="term" value="F:RNA polymerase binding"/>
    <property type="evidence" value="ECO:0007669"/>
    <property type="project" value="UniProtKB-ARBA"/>
</dbReference>
<dbReference type="SUPFAM" id="SSF51045">
    <property type="entry name" value="WW domain"/>
    <property type="match status" value="1"/>
</dbReference>
<dbReference type="FunFam" id="1.10.10.440:FF:000013">
    <property type="entry name" value="pre-mRNA-processing protein 40A isoform X1"/>
    <property type="match status" value="1"/>
</dbReference>
<dbReference type="GO" id="GO:0005634">
    <property type="term" value="C:nucleus"/>
    <property type="evidence" value="ECO:0007669"/>
    <property type="project" value="UniProtKB-SubCell"/>
</dbReference>
<evidence type="ECO:0000256" key="10">
    <source>
        <dbReference type="SAM" id="MobiDB-lite"/>
    </source>
</evidence>
<sequence length="840" mass="96979">MDAIGWKKKRLCLPEKMVVNRWKRRADASTDWREITSPDGRKYYYNRVTRQSKWTIPDELKLAREQVKMEPFKGTLEVKDVNSHAPSSSISLFGVNKLSPNVDTSPSSSHGVVSSPIPVAPVVSVVSPQPMVTSGSVASPVEPSSVTANAIGAQTPLEIAPPTAASSGNTEISVTSINNVLTLMSPSDNVSVSDVVTAVDGVVVGNMEETKTGVGIAGKTNISASEEKTVDQESLVYENKQDAKNAFKSLLESANVGSDWTWDQAMRAIINDRRYGALRSLGERKQAFNEFLGQKKKQEAEERRAKHKKAREDFKKMLEESKELAPSTRWSKVRAIFEDDERFIAVERAKDREDLFEDYMGELDKKERAKALEEHKRKKTEYIEFLKSCDFIKASSQWRKVQDHLEADERCFCLEKVDRLEIFQEYVRDLEKEEEEHRKLRMEELRKAERKNRDEFRKLMEGHVAAGTLTAKTHWRDYCMKVQDLPAYLAVSSNTSGSTAKDLFEDVLEELVKQYIEDKDCIKDAVKSRKINLSSTWTLEDFKDAILEDSSSPHVSNINLKIVFDELHERVREKEEKEAKKRKRRADDFYERLCTSKEITASSTWENCKAFFEDRQESWFVAEENFFREIFEKYIAGLKEKAKEERKRREDKLGGGYSWLLEGTVSRKKIKKLWNTAPRCLLWLAKKDKDGKDRERKRTKHRRDKERGFESKKGKDKATNEGTDSEITDRTESHRSEENKRSGRDKDKKHRKRPSSSDDLNFDDHEKDRSKSSNRHSSDRKKSKQMKALLLYVEQHVSSAEADVESKSKRHKRDYRSGSHKNGDYEEHEDREFAEDGEVW</sequence>
<dbReference type="SMART" id="SM00456">
    <property type="entry name" value="WW"/>
    <property type="match status" value="1"/>
</dbReference>
<evidence type="ECO:0000259" key="12">
    <source>
        <dbReference type="PROSITE" id="PS51676"/>
    </source>
</evidence>
<feature type="compositionally biased region" description="Basic and acidic residues" evidence="10">
    <location>
        <begin position="705"/>
        <end position="719"/>
    </location>
</feature>
<feature type="domain" description="FF" evidence="12">
    <location>
        <begin position="240"/>
        <end position="294"/>
    </location>
</feature>
<evidence type="ECO:0000256" key="8">
    <source>
        <dbReference type="ARBA" id="ARBA00064817"/>
    </source>
</evidence>
<keyword evidence="14" id="KW-1185">Reference proteome</keyword>
<feature type="compositionally biased region" description="Basic and acidic residues" evidence="10">
    <location>
        <begin position="762"/>
        <end position="771"/>
    </location>
</feature>
<evidence type="ECO:0000256" key="9">
    <source>
        <dbReference type="SAM" id="Coils"/>
    </source>
</evidence>
<dbReference type="Gene3D" id="2.20.70.10">
    <property type="match status" value="1"/>
</dbReference>
<dbReference type="AlphaFoldDB" id="A0ABC8RJ30"/>
<dbReference type="PROSITE" id="PS51676">
    <property type="entry name" value="FF"/>
    <property type="match status" value="4"/>
</dbReference>
<comment type="subunit">
    <text evidence="8">Interacts (via the WW domains) with the phosphorylated C-terminal domain of NRPB1 (via CTD domain).</text>
</comment>
<proteinExistence type="inferred from homology"/>
<dbReference type="Pfam" id="PF00397">
    <property type="entry name" value="WW"/>
    <property type="match status" value="1"/>
</dbReference>
<dbReference type="InterPro" id="IPR036020">
    <property type="entry name" value="WW_dom_sf"/>
</dbReference>
<protein>
    <recommendedName>
        <fullName evidence="15">Pre-mRNA-processing protein 40A</fullName>
    </recommendedName>
</protein>
<dbReference type="CDD" id="cd00201">
    <property type="entry name" value="WW"/>
    <property type="match status" value="1"/>
</dbReference>
<dbReference type="Pfam" id="PF25432">
    <property type="entry name" value="FF_PRPF40A"/>
    <property type="match status" value="1"/>
</dbReference>
<feature type="compositionally biased region" description="Basic and acidic residues" evidence="10">
    <location>
        <begin position="815"/>
        <end position="831"/>
    </location>
</feature>
<dbReference type="PANTHER" id="PTHR11864">
    <property type="entry name" value="PRE-MRNA-PROCESSING PROTEIN PRP40"/>
    <property type="match status" value="1"/>
</dbReference>
<dbReference type="Proteomes" id="UP001642360">
    <property type="component" value="Unassembled WGS sequence"/>
</dbReference>
<evidence type="ECO:0000256" key="6">
    <source>
        <dbReference type="ARBA" id="ARBA00056384"/>
    </source>
</evidence>
<dbReference type="InterPro" id="IPR001202">
    <property type="entry name" value="WW_dom"/>
</dbReference>
<dbReference type="PROSITE" id="PS50020">
    <property type="entry name" value="WW_DOMAIN_2"/>
    <property type="match status" value="1"/>
</dbReference>
<evidence type="ECO:0000256" key="7">
    <source>
        <dbReference type="ARBA" id="ARBA00061317"/>
    </source>
</evidence>
<dbReference type="GO" id="GO:0006397">
    <property type="term" value="P:mRNA processing"/>
    <property type="evidence" value="ECO:0007669"/>
    <property type="project" value="UniProtKB-KW"/>
</dbReference>
<evidence type="ECO:0000313" key="14">
    <source>
        <dbReference type="Proteomes" id="UP001642360"/>
    </source>
</evidence>
<comment type="subcellular location">
    <subcellularLocation>
        <location evidence="1">Nucleus</location>
    </subcellularLocation>
</comment>
<keyword evidence="5" id="KW-0539">Nucleus</keyword>
<dbReference type="GO" id="GO:0008380">
    <property type="term" value="P:RNA splicing"/>
    <property type="evidence" value="ECO:0007669"/>
    <property type="project" value="UniProtKB-KW"/>
</dbReference>
<keyword evidence="4" id="KW-0508">mRNA splicing</keyword>
<organism evidence="13 14">
    <name type="scientific">Ilex paraguariensis</name>
    <name type="common">yerba mate</name>
    <dbReference type="NCBI Taxonomy" id="185542"/>
    <lineage>
        <taxon>Eukaryota</taxon>
        <taxon>Viridiplantae</taxon>
        <taxon>Streptophyta</taxon>
        <taxon>Embryophyta</taxon>
        <taxon>Tracheophyta</taxon>
        <taxon>Spermatophyta</taxon>
        <taxon>Magnoliopsida</taxon>
        <taxon>eudicotyledons</taxon>
        <taxon>Gunneridae</taxon>
        <taxon>Pentapetalae</taxon>
        <taxon>asterids</taxon>
        <taxon>campanulids</taxon>
        <taxon>Aquifoliales</taxon>
        <taxon>Aquifoliaceae</taxon>
        <taxon>Ilex</taxon>
    </lineage>
</organism>
<reference evidence="13 14" key="1">
    <citation type="submission" date="2024-02" db="EMBL/GenBank/DDBJ databases">
        <authorList>
            <person name="Vignale AGUSTIN F."/>
            <person name="Sosa J E."/>
            <person name="Modenutti C."/>
        </authorList>
    </citation>
    <scope>NUCLEOTIDE SEQUENCE [LARGE SCALE GENOMIC DNA]</scope>
</reference>
<dbReference type="SMART" id="SM00441">
    <property type="entry name" value="FF"/>
    <property type="match status" value="5"/>
</dbReference>
<comment type="function">
    <text evidence="6">Binds the phosphorylated C-terminal domain (CTD) of the largest subunit of RNA polymerase II and functions as a scaffold for RNA processing machineries. May be involved in pre-mRNA splicing.</text>
</comment>
<feature type="coiled-coil region" evidence="9">
    <location>
        <begin position="423"/>
        <end position="452"/>
    </location>
</feature>
<dbReference type="Gene3D" id="1.10.10.440">
    <property type="entry name" value="FF domain"/>
    <property type="match status" value="5"/>
</dbReference>
<evidence type="ECO:0000256" key="3">
    <source>
        <dbReference type="ARBA" id="ARBA00022737"/>
    </source>
</evidence>